<keyword evidence="6" id="KW-1185">Reference proteome</keyword>
<dbReference type="Pfam" id="PF04715">
    <property type="entry name" value="Anth_synt_I_N"/>
    <property type="match status" value="1"/>
</dbReference>
<gene>
    <name evidence="5" type="ORF">GS3922_15365</name>
</gene>
<dbReference type="SUPFAM" id="SSF56322">
    <property type="entry name" value="ADC synthase"/>
    <property type="match status" value="1"/>
</dbReference>
<dbReference type="InterPro" id="IPR005802">
    <property type="entry name" value="ADC_synth_comp_1"/>
</dbReference>
<evidence type="ECO:0000313" key="5">
    <source>
        <dbReference type="EMBL" id="AMX84883.1"/>
    </source>
</evidence>
<evidence type="ECO:0000313" key="6">
    <source>
        <dbReference type="Proteomes" id="UP000076226"/>
    </source>
</evidence>
<dbReference type="EMBL" id="CP014342">
    <property type="protein sequence ID" value="AMX84883.1"/>
    <property type="molecule type" value="Genomic_DNA"/>
</dbReference>
<evidence type="ECO:0000256" key="2">
    <source>
        <dbReference type="ARBA" id="ARBA00022679"/>
    </source>
</evidence>
<dbReference type="PANTHER" id="PTHR11236:SF41">
    <property type="entry name" value="AMINODEOXYCHORISMATE SYNTHASE COMPONENT 1"/>
    <property type="match status" value="1"/>
</dbReference>
<dbReference type="NCBIfam" id="TIGR01824">
    <property type="entry name" value="PabB-clade2"/>
    <property type="match status" value="1"/>
</dbReference>
<dbReference type="InterPro" id="IPR006805">
    <property type="entry name" value="Anth_synth_I_N"/>
</dbReference>
<dbReference type="InterPro" id="IPR010118">
    <property type="entry name" value="Para-NH2Bz/anthranilate_synth"/>
</dbReference>
<dbReference type="InterPro" id="IPR005801">
    <property type="entry name" value="ADC_synthase"/>
</dbReference>
<protein>
    <recommendedName>
        <fullName evidence="1">aminodeoxychorismate synthase</fullName>
        <ecNumber evidence="1">2.6.1.85</ecNumber>
    </recommendedName>
</protein>
<feature type="domain" description="Chorismate-utilising enzyme C-terminal" evidence="3">
    <location>
        <begin position="199"/>
        <end position="452"/>
    </location>
</feature>
<proteinExistence type="predicted"/>
<keyword evidence="2" id="KW-0808">Transferase</keyword>
<feature type="domain" description="Anthranilate synthase component I N-terminal" evidence="4">
    <location>
        <begin position="24"/>
        <end position="151"/>
    </location>
</feature>
<reference evidence="5 6" key="1">
    <citation type="submission" date="2016-02" db="EMBL/GenBank/DDBJ databases">
        <title>Complete genome sequence of Geobacillus subterraneus KCTC 3922T.</title>
        <authorList>
            <person name="Lee D.-W."/>
            <person name="Lee Y.-J."/>
            <person name="Lee S.-J."/>
            <person name="Park G.-S."/>
            <person name="Lee S.-J."/>
            <person name="Shin J.-H."/>
        </authorList>
    </citation>
    <scope>NUCLEOTIDE SEQUENCE [LARGE SCALE GENOMIC DNA]</scope>
    <source>
        <strain evidence="5 6">KCTC 3922</strain>
    </source>
</reference>
<dbReference type="PRINTS" id="PR00095">
    <property type="entry name" value="ANTSNTHASEI"/>
</dbReference>
<dbReference type="InterPro" id="IPR019999">
    <property type="entry name" value="Anth_synth_I-like"/>
</dbReference>
<sequence length="473" mass="53909">MEQRRRQLRRTIGYRGRDWFRQYEQLAYGRPHHVLLESGQGGRYSIIGLNPSGIIRATKQRLSITDCGKETMLDGPPLELLQQWFSRFSVPDEGEPLPCQGGLIGYISYDAVRYMERLPELARDDLQLPSMYFWLFDDVVIYDHQKQQLHLIVHAGDGEESDAIRRLDAYERMWLEEQNESPSWPPAASAAVPSVSMTRRQFIEAVRRVQQYIAQGDVFQVNLSVRQSQPLFTHPFAIYKQLRAINPSPYMAYLQAPECQVVSGSPELLVRKQGDRLETRPIAGTRSRGRTEAEDEQIARKLLASEKERAEHAMLVDLERNDLGRVCAYGTVRVDEWMTVERYSHVMHIVSHISGTLAPEHDAFAVIRAMFPGGTITGAPKVRTMEIIEELEPVRRGLYTGSIGWIDFQGNMELNIAIRTMVVKDGLAHVQAGAGIVIDSNPEHEYKECLKKAAALWRAKELSEAEILFSSMR</sequence>
<name>A0ABN4NJN8_9BACL</name>
<accession>A0ABN4NJN8</accession>
<dbReference type="RefSeq" id="WP_063167028.1">
    <property type="nucleotide sequence ID" value="NZ_CP014342.1"/>
</dbReference>
<dbReference type="NCBIfam" id="TIGR00553">
    <property type="entry name" value="pabB"/>
    <property type="match status" value="1"/>
</dbReference>
<dbReference type="InterPro" id="IPR015890">
    <property type="entry name" value="Chorismate_C"/>
</dbReference>
<organism evidence="5 6">
    <name type="scientific">Geobacillus subterraneus</name>
    <dbReference type="NCBI Taxonomy" id="129338"/>
    <lineage>
        <taxon>Bacteria</taxon>
        <taxon>Bacillati</taxon>
        <taxon>Bacillota</taxon>
        <taxon>Bacilli</taxon>
        <taxon>Bacillales</taxon>
        <taxon>Anoxybacillaceae</taxon>
        <taxon>Geobacillus</taxon>
    </lineage>
</organism>
<dbReference type="PANTHER" id="PTHR11236">
    <property type="entry name" value="AMINOBENZOATE/ANTHRANILATE SYNTHASE"/>
    <property type="match status" value="1"/>
</dbReference>
<dbReference type="Pfam" id="PF00425">
    <property type="entry name" value="Chorismate_bind"/>
    <property type="match status" value="1"/>
</dbReference>
<evidence type="ECO:0000259" key="3">
    <source>
        <dbReference type="Pfam" id="PF00425"/>
    </source>
</evidence>
<evidence type="ECO:0000256" key="1">
    <source>
        <dbReference type="ARBA" id="ARBA00013139"/>
    </source>
</evidence>
<dbReference type="Gene3D" id="3.60.120.10">
    <property type="entry name" value="Anthranilate synthase"/>
    <property type="match status" value="1"/>
</dbReference>
<dbReference type="EC" id="2.6.1.85" evidence="1"/>
<dbReference type="Proteomes" id="UP000076226">
    <property type="component" value="Chromosome"/>
</dbReference>
<evidence type="ECO:0000259" key="4">
    <source>
        <dbReference type="Pfam" id="PF04715"/>
    </source>
</evidence>